<organism evidence="1 2">
    <name type="scientific">Candida boidinii</name>
    <name type="common">Yeast</name>
    <dbReference type="NCBI Taxonomy" id="5477"/>
    <lineage>
        <taxon>Eukaryota</taxon>
        <taxon>Fungi</taxon>
        <taxon>Dikarya</taxon>
        <taxon>Ascomycota</taxon>
        <taxon>Saccharomycotina</taxon>
        <taxon>Pichiomycetes</taxon>
        <taxon>Pichiales</taxon>
        <taxon>Pichiaceae</taxon>
        <taxon>Ogataea</taxon>
        <taxon>Ogataea/Candida clade</taxon>
    </lineage>
</organism>
<protein>
    <submittedName>
        <fullName evidence="1">Unnamed protein product</fullName>
    </submittedName>
</protein>
<name>A0ACB5TEZ9_CANBO</name>
<accession>A0ACB5TEZ9</accession>
<evidence type="ECO:0000313" key="2">
    <source>
        <dbReference type="Proteomes" id="UP001165101"/>
    </source>
</evidence>
<dbReference type="EMBL" id="BSXV01000054">
    <property type="protein sequence ID" value="GME87180.1"/>
    <property type="molecule type" value="Genomic_DNA"/>
</dbReference>
<comment type="caution">
    <text evidence="1">The sequence shown here is derived from an EMBL/GenBank/DDBJ whole genome shotgun (WGS) entry which is preliminary data.</text>
</comment>
<sequence length="1043" mass="120356">MIKPKEIVKLPPNNSLKNKIPNDIIHLISSNLYNQQDLLNFSLINKDTYNNVISDNKLWAYFLKVIKYWPNSYFKKLNSGKLNSNNGQSRSHSQSISHTHSHSRSKSKGSISIPKDDRTINNIITENTVLIDDLEATPINCYANPKLDFNLARDEFIKIYTILSPIIHDVVIKNYSNVQNLKVFQQFNNPLDQSKLFINIIKFINLYKYDELNYSTYLIRLNTILDIFVNSALHEIGNCLKYKKYENCFNLICSLDQLSSIKNFNTEITTDSLESLLEFFINRYIDDFIALTNNSLLNDIFVKAKAKTITTTDGNTDVKYELGAVKGYKFDFDKIDEIFEKNITQKLNDEFKEISEIFAKRDIEKDDVDEVPIVLKIIETFLSSYLIGGLVDNIIRKSKFIDQSDTVNGLESVENLTINTNGVSTNKIESSKDDETPNGSNVWGEGKDNEEDKDEETEDNSKDQELNNEDEEEEEVDYNGKINLMNENSLYFQCVPYLYFKLNDTFNNLVYPTTIIKMTNTNNSNSETTQKSNGKVEMQYSKVSSEFINFYYEQYLYEYSELLPRQLHYSLLHLIDKWELHKAEIEKLRETEIFKLVDEKNGNSKKKLFGLDVFNNFSNIFKFQKSTGSDTGEESTATTTTTTKSKRQIEEQQQEANSENEKISKIAAKLKLLTVNVKNMKSLVSMDLTIVILQHVKNSYDLLLSFSKISTKELQDKMNKSCELIFNDMLVILIEKHIKPGFEEALVRLKNFNPNEMSKIEQNGVSSSSTSTIESLNNFIELVNIGDLILTMIEVFYQDQLISRKIIKNYKIQNKKDFLSSNQCDKLILKLEQSLDSYVADGLEVSITIIITEITYIILDTNIDETTYNFKTFDELNNLKIEIDKPSNYCIKIVDILDNNFKLLSNSIEKPILDVFKEEIGERFVNFLIKVITKKLVISTIGALLFINDINYLYSFFLKSKIKPTVQYFVSLKTISQLYLVDCSNKKGAKELGKLVIDIGRDNGIFTPQEVYQFVSRRSDWLSIKKNVDKIMYGFGADDCIIM</sequence>
<dbReference type="Proteomes" id="UP001165101">
    <property type="component" value="Unassembled WGS sequence"/>
</dbReference>
<proteinExistence type="predicted"/>
<gene>
    <name evidence="1" type="ORF">Cboi01_000022600</name>
</gene>
<keyword evidence="2" id="KW-1185">Reference proteome</keyword>
<evidence type="ECO:0000313" key="1">
    <source>
        <dbReference type="EMBL" id="GME87180.1"/>
    </source>
</evidence>
<reference evidence="1" key="1">
    <citation type="submission" date="2023-04" db="EMBL/GenBank/DDBJ databases">
        <title>Candida boidinii NBRC 1967.</title>
        <authorList>
            <person name="Ichikawa N."/>
            <person name="Sato H."/>
            <person name="Tonouchi N."/>
        </authorList>
    </citation>
    <scope>NUCLEOTIDE SEQUENCE</scope>
    <source>
        <strain evidence="1">NBRC 1967</strain>
    </source>
</reference>